<gene>
    <name evidence="4" type="primary">LOC101855936</name>
</gene>
<dbReference type="PANTHER" id="PTHR11949:SF17">
    <property type="entry name" value="IRF TRYPTOPHAN PENTAD REPEAT DOMAIN-CONTAINING PROTEIN"/>
    <property type="match status" value="1"/>
</dbReference>
<evidence type="ECO:0000256" key="1">
    <source>
        <dbReference type="SAM" id="MobiDB-lite"/>
    </source>
</evidence>
<feature type="region of interest" description="Disordered" evidence="1">
    <location>
        <begin position="347"/>
        <end position="396"/>
    </location>
</feature>
<dbReference type="InterPro" id="IPR036390">
    <property type="entry name" value="WH_DNA-bd_sf"/>
</dbReference>
<evidence type="ECO:0000313" key="3">
    <source>
        <dbReference type="Proteomes" id="UP000694888"/>
    </source>
</evidence>
<feature type="compositionally biased region" description="Basic and acidic residues" evidence="1">
    <location>
        <begin position="208"/>
        <end position="221"/>
    </location>
</feature>
<keyword evidence="3" id="KW-1185">Reference proteome</keyword>
<dbReference type="PANTHER" id="PTHR11949">
    <property type="entry name" value="INTERFERON REGULATORY FACTOR"/>
    <property type="match status" value="1"/>
</dbReference>
<dbReference type="Gene3D" id="1.10.10.10">
    <property type="entry name" value="Winged helix-like DNA-binding domain superfamily/Winged helix DNA-binding domain"/>
    <property type="match status" value="1"/>
</dbReference>
<evidence type="ECO:0000313" key="4">
    <source>
        <dbReference type="RefSeq" id="XP_005094899.2"/>
    </source>
</evidence>
<proteinExistence type="predicted"/>
<feature type="domain" description="IRF tryptophan pentad repeat" evidence="2">
    <location>
        <begin position="87"/>
        <end position="190"/>
    </location>
</feature>
<feature type="compositionally biased region" description="Low complexity" evidence="1">
    <location>
        <begin position="364"/>
        <end position="396"/>
    </location>
</feature>
<feature type="region of interest" description="Disordered" evidence="1">
    <location>
        <begin position="193"/>
        <end position="244"/>
    </location>
</feature>
<accession>A0ABM0JJ88</accession>
<dbReference type="Pfam" id="PF00605">
    <property type="entry name" value="IRF"/>
    <property type="match status" value="1"/>
</dbReference>
<dbReference type="GeneID" id="101855936"/>
<protein>
    <submittedName>
        <fullName evidence="4">Uncharacterized protein LOC101855936</fullName>
    </submittedName>
</protein>
<dbReference type="Proteomes" id="UP000694888">
    <property type="component" value="Unplaced"/>
</dbReference>
<name>A0ABM0JJ88_APLCA</name>
<reference evidence="4" key="1">
    <citation type="submission" date="2025-08" db="UniProtKB">
        <authorList>
            <consortium name="RefSeq"/>
        </authorList>
    </citation>
    <scope>IDENTIFICATION</scope>
</reference>
<sequence length="651" mass="70503">MCVPNESRFSSSSPGTPRRWKALQSLGWTPSSLGARHCTCLVGPHRMTKSPRRHNRRSVRAAAPPVLSFRCSSNMSSSNLQDRPIPKQRLRPWLERLLNNHGSCPGVEWVNRKEQVFQIAWRHASSQGFQENKHSDIFKRWAQNTGKRIDHTKNKSNFRCALRSLKDCVELTACGDKRGEGARRTYQFIDESHPDYDKKRRKQSTARIKQEVVRPVRDDAPVTRSRKRKRGAEASSDATDNSHVQDIHEALNEAPESKLDPGTVAAEGHPSEKLVVHNVPESGNLLVAASPEMERFLSICPDAVVVDVESNQGSGQACGSSGEACSQASGSSGQVCVQGAGFGDQASGSSDQAFGSTDQAFGPSGQTFGSTGQASGSSGQAFGSSGQASGSDGQACGQAALSSDQVLYSNGAYTSDMYTAKRSEDGTLCITLTTSLVTKAEGSEDGKYMKDLEENHRSVGCSVQSPEGSSKLPNFKVLGFPEYQSVGSYTCQNLTSGGQVRVLGPDVKIPPITEIILPYHTTSPVQTEQGTSQELTRGPLHELSEVVHEVGPQDDASSFIRFLDLLQSKGSSEYSAENNKAITQSCAESQPELAMTMTHFPATEALTEASNVLLYDDPMMPNGKTVLVEFVEQMSLPLFVDPDDIFTVKTV</sequence>
<organism evidence="3 4">
    <name type="scientific">Aplysia californica</name>
    <name type="common">California sea hare</name>
    <dbReference type="NCBI Taxonomy" id="6500"/>
    <lineage>
        <taxon>Eukaryota</taxon>
        <taxon>Metazoa</taxon>
        <taxon>Spiralia</taxon>
        <taxon>Lophotrochozoa</taxon>
        <taxon>Mollusca</taxon>
        <taxon>Gastropoda</taxon>
        <taxon>Heterobranchia</taxon>
        <taxon>Euthyneura</taxon>
        <taxon>Tectipleura</taxon>
        <taxon>Aplysiida</taxon>
        <taxon>Aplysioidea</taxon>
        <taxon>Aplysiidae</taxon>
        <taxon>Aplysia</taxon>
    </lineage>
</organism>
<dbReference type="PROSITE" id="PS51507">
    <property type="entry name" value="IRF_2"/>
    <property type="match status" value="1"/>
</dbReference>
<dbReference type="InterPro" id="IPR036388">
    <property type="entry name" value="WH-like_DNA-bd_sf"/>
</dbReference>
<feature type="compositionally biased region" description="Polar residues" evidence="1">
    <location>
        <begin position="347"/>
        <end position="359"/>
    </location>
</feature>
<evidence type="ECO:0000259" key="2">
    <source>
        <dbReference type="PROSITE" id="PS51507"/>
    </source>
</evidence>
<dbReference type="RefSeq" id="XP_005094899.2">
    <property type="nucleotide sequence ID" value="XM_005094842.3"/>
</dbReference>
<dbReference type="InterPro" id="IPR001346">
    <property type="entry name" value="Interferon_reg_fact_DNA-bd_dom"/>
</dbReference>
<dbReference type="SUPFAM" id="SSF46785">
    <property type="entry name" value="Winged helix' DNA-binding domain"/>
    <property type="match status" value="1"/>
</dbReference>
<dbReference type="SMART" id="SM00348">
    <property type="entry name" value="IRF"/>
    <property type="match status" value="1"/>
</dbReference>